<dbReference type="PANTHER" id="PTHR16433:SF0">
    <property type="entry name" value="DOLICHOL-PHOSPHATE MANNOSYLTRANSFERASE SUBUNIT 3"/>
    <property type="match status" value="1"/>
</dbReference>
<feature type="non-terminal residue" evidence="8">
    <location>
        <position position="119"/>
    </location>
</feature>
<dbReference type="EMBL" id="GL876970">
    <property type="protein sequence ID" value="KLU87307.1"/>
    <property type="molecule type" value="Genomic_DNA"/>
</dbReference>
<dbReference type="OrthoDB" id="2014333at2759"/>
<keyword evidence="4 7" id="KW-0256">Endoplasmic reticulum</keyword>
<dbReference type="GO" id="GO:0005789">
    <property type="term" value="C:endoplasmic reticulum membrane"/>
    <property type="evidence" value="ECO:0007669"/>
    <property type="project" value="UniProtKB-SubCell"/>
</dbReference>
<comment type="subunit">
    <text evidence="7">Component of the dolichol-phosphate mannose (DPM) synthase complex.</text>
</comment>
<sequence length="119" mass="13225">MTRAQQTISIALLASSLYLALYLQLIPLPEVVQTQIVPVVRGRLQIANKTVATAGMLTIFLCNAKQLPFWFIVSFGAMLLARLGWGVLTFNDTPEAHKELMVEIEEAKVDLRRLGVDVD</sequence>
<evidence type="ECO:0000256" key="4">
    <source>
        <dbReference type="ARBA" id="ARBA00022824"/>
    </source>
</evidence>
<keyword evidence="5 7" id="KW-1133">Transmembrane helix</keyword>
<comment type="subcellular location">
    <subcellularLocation>
        <location evidence="1 7">Endoplasmic reticulum membrane</location>
        <topology evidence="1 7">Multi-pass membrane protein</topology>
    </subcellularLocation>
</comment>
<evidence type="ECO:0000256" key="1">
    <source>
        <dbReference type="ARBA" id="ARBA00004477"/>
    </source>
</evidence>
<dbReference type="InterPro" id="IPR013174">
    <property type="entry name" value="DPM3"/>
</dbReference>
<evidence type="ECO:0000313" key="8">
    <source>
        <dbReference type="EMBL" id="KLU87307.1"/>
    </source>
</evidence>
<reference evidence="8" key="1">
    <citation type="submission" date="2010-05" db="EMBL/GenBank/DDBJ databases">
        <title>The Genome Sequence of Magnaporthe poae strain ATCC 64411.</title>
        <authorList>
            <consortium name="The Broad Institute Genome Sequencing Platform"/>
            <consortium name="Broad Institute Genome Sequencing Center for Infectious Disease"/>
            <person name="Ma L.-J."/>
            <person name="Dead R."/>
            <person name="Young S."/>
            <person name="Zeng Q."/>
            <person name="Koehrsen M."/>
            <person name="Alvarado L."/>
            <person name="Berlin A."/>
            <person name="Chapman S.B."/>
            <person name="Chen Z."/>
            <person name="Freedman E."/>
            <person name="Gellesch M."/>
            <person name="Goldberg J."/>
            <person name="Griggs A."/>
            <person name="Gujja S."/>
            <person name="Heilman E.R."/>
            <person name="Heiman D."/>
            <person name="Hepburn T."/>
            <person name="Howarth C."/>
            <person name="Jen D."/>
            <person name="Larson L."/>
            <person name="Mehta T."/>
            <person name="Neiman D."/>
            <person name="Pearson M."/>
            <person name="Roberts A."/>
            <person name="Saif S."/>
            <person name="Shea T."/>
            <person name="Shenoy N."/>
            <person name="Sisk P."/>
            <person name="Stolte C."/>
            <person name="Sykes S."/>
            <person name="Walk T."/>
            <person name="White J."/>
            <person name="Yandava C."/>
            <person name="Haas B."/>
            <person name="Nusbaum C."/>
            <person name="Birren B."/>
        </authorList>
    </citation>
    <scope>NUCLEOTIDE SEQUENCE</scope>
    <source>
        <strain evidence="8">ATCC 64411</strain>
    </source>
</reference>
<dbReference type="Pfam" id="PF08285">
    <property type="entry name" value="DPM3"/>
    <property type="match status" value="2"/>
</dbReference>
<dbReference type="AlphaFoldDB" id="A0A0H2TUT7"/>
<name>A0A0H2TUT7_MAGP6</name>
<comment type="function">
    <text evidence="7">Stabilizer subunit of the dolichol-phosphate mannose (DPM) synthase complex; tethers catalytic subunit to the ER.</text>
</comment>
<feature type="transmembrane region" description="Helical" evidence="7">
    <location>
        <begin position="69"/>
        <end position="88"/>
    </location>
</feature>
<dbReference type="GO" id="GO:0033185">
    <property type="term" value="C:dolichol-phosphate-mannose synthase complex"/>
    <property type="evidence" value="ECO:0007669"/>
    <property type="project" value="TreeGrafter"/>
</dbReference>
<evidence type="ECO:0000256" key="6">
    <source>
        <dbReference type="ARBA" id="ARBA00023136"/>
    </source>
</evidence>
<protein>
    <recommendedName>
        <fullName evidence="7">Dolichol-phosphate mannosyltransferase subunit 3</fullName>
    </recommendedName>
</protein>
<dbReference type="GO" id="GO:0016757">
    <property type="term" value="F:glycosyltransferase activity"/>
    <property type="evidence" value="ECO:0007669"/>
    <property type="project" value="UniProtKB-KW"/>
</dbReference>
<organism evidence="8">
    <name type="scientific">Magnaporthiopsis poae (strain ATCC 64411 / 73-15)</name>
    <name type="common">Kentucky bluegrass fungus</name>
    <name type="synonym">Magnaporthe poae</name>
    <dbReference type="NCBI Taxonomy" id="644358"/>
    <lineage>
        <taxon>Eukaryota</taxon>
        <taxon>Fungi</taxon>
        <taxon>Dikarya</taxon>
        <taxon>Ascomycota</taxon>
        <taxon>Pezizomycotina</taxon>
        <taxon>Sordariomycetes</taxon>
        <taxon>Sordariomycetidae</taxon>
        <taxon>Magnaporthales</taxon>
        <taxon>Magnaporthaceae</taxon>
        <taxon>Magnaporthiopsis</taxon>
    </lineage>
</organism>
<proteinExistence type="inferred from homology"/>
<keyword evidence="6 7" id="KW-0472">Membrane</keyword>
<comment type="similarity">
    <text evidence="2 7">Belongs to the DPM3 family.</text>
</comment>
<keyword evidence="8" id="KW-0328">Glycosyltransferase</keyword>
<dbReference type="UniPathway" id="UPA00378"/>
<gene>
    <name evidence="8" type="ORF">MAPG_06308</name>
</gene>
<reference evidence="8" key="2">
    <citation type="submission" date="2011-03" db="EMBL/GenBank/DDBJ databases">
        <title>Annotation of Magnaporthe poae ATCC 64411.</title>
        <authorList>
            <person name="Ma L.-J."/>
            <person name="Dead R."/>
            <person name="Young S.K."/>
            <person name="Zeng Q."/>
            <person name="Gargeya S."/>
            <person name="Fitzgerald M."/>
            <person name="Haas B."/>
            <person name="Abouelleil A."/>
            <person name="Alvarado L."/>
            <person name="Arachchi H.M."/>
            <person name="Berlin A."/>
            <person name="Brown A."/>
            <person name="Chapman S.B."/>
            <person name="Chen Z."/>
            <person name="Dunbar C."/>
            <person name="Freedman E."/>
            <person name="Gearin G."/>
            <person name="Gellesch M."/>
            <person name="Goldberg J."/>
            <person name="Griggs A."/>
            <person name="Gujja S."/>
            <person name="Heiman D."/>
            <person name="Howarth C."/>
            <person name="Larson L."/>
            <person name="Lui A."/>
            <person name="MacDonald P.J.P."/>
            <person name="Mehta T."/>
            <person name="Montmayeur A."/>
            <person name="Murphy C."/>
            <person name="Neiman D."/>
            <person name="Pearson M."/>
            <person name="Priest M."/>
            <person name="Roberts A."/>
            <person name="Saif S."/>
            <person name="Shea T."/>
            <person name="Shenoy N."/>
            <person name="Sisk P."/>
            <person name="Stolte C."/>
            <person name="Sykes S."/>
            <person name="Yandava C."/>
            <person name="Wortman J."/>
            <person name="Nusbaum C."/>
            <person name="Birren B."/>
        </authorList>
    </citation>
    <scope>NUCLEOTIDE SEQUENCE</scope>
    <source>
        <strain evidence="8">ATCC 64411</strain>
    </source>
</reference>
<dbReference type="VEuPathDB" id="FungiDB:MAPG_06308"/>
<dbReference type="GO" id="GO:0006506">
    <property type="term" value="P:GPI anchor biosynthetic process"/>
    <property type="evidence" value="ECO:0007669"/>
    <property type="project" value="TreeGrafter"/>
</dbReference>
<evidence type="ECO:0000256" key="7">
    <source>
        <dbReference type="RuleBase" id="RU365085"/>
    </source>
</evidence>
<evidence type="ECO:0000256" key="3">
    <source>
        <dbReference type="ARBA" id="ARBA00022692"/>
    </source>
</evidence>
<dbReference type="PANTHER" id="PTHR16433">
    <property type="entry name" value="DOLICHOL-PHOSPHATE MANNOSYLTRANSFERASE SUBUNIT 3"/>
    <property type="match status" value="1"/>
</dbReference>
<evidence type="ECO:0000256" key="2">
    <source>
        <dbReference type="ARBA" id="ARBA00010430"/>
    </source>
</evidence>
<keyword evidence="3 7" id="KW-0812">Transmembrane</keyword>
<evidence type="ECO:0000256" key="5">
    <source>
        <dbReference type="ARBA" id="ARBA00022989"/>
    </source>
</evidence>
<comment type="pathway">
    <text evidence="7">Protein modification; protein glycosylation.</text>
</comment>
<accession>A0A0H2TUT7</accession>
<keyword evidence="8" id="KW-0808">Transferase</keyword>
<feature type="transmembrane region" description="Helical" evidence="7">
    <location>
        <begin position="7"/>
        <end position="26"/>
    </location>
</feature>